<feature type="disulfide bond" evidence="8">
    <location>
        <begin position="241"/>
        <end position="255"/>
    </location>
</feature>
<organism evidence="12 13">
    <name type="scientific">Ophiobolus disseminans</name>
    <dbReference type="NCBI Taxonomy" id="1469910"/>
    <lineage>
        <taxon>Eukaryota</taxon>
        <taxon>Fungi</taxon>
        <taxon>Dikarya</taxon>
        <taxon>Ascomycota</taxon>
        <taxon>Pezizomycotina</taxon>
        <taxon>Dothideomycetes</taxon>
        <taxon>Pleosporomycetidae</taxon>
        <taxon>Pleosporales</taxon>
        <taxon>Pleosporineae</taxon>
        <taxon>Phaeosphaeriaceae</taxon>
        <taxon>Ophiobolus</taxon>
    </lineage>
</organism>
<evidence type="ECO:0000256" key="3">
    <source>
        <dbReference type="ARBA" id="ARBA00022723"/>
    </source>
</evidence>
<feature type="chain" id="PRO_5025466562" description="Chitin-binding type-1 domain-containing protein" evidence="10">
    <location>
        <begin position="21"/>
        <end position="336"/>
    </location>
</feature>
<feature type="domain" description="Chitin-binding type-1" evidence="11">
    <location>
        <begin position="222"/>
        <end position="268"/>
    </location>
</feature>
<dbReference type="CDD" id="cd11618">
    <property type="entry name" value="ChtBD1_1"/>
    <property type="match status" value="2"/>
</dbReference>
<feature type="disulfide bond" evidence="8">
    <location>
        <begin position="307"/>
        <end position="321"/>
    </location>
</feature>
<evidence type="ECO:0000256" key="7">
    <source>
        <dbReference type="ARBA" id="ARBA00023285"/>
    </source>
</evidence>
<evidence type="ECO:0000256" key="5">
    <source>
        <dbReference type="ARBA" id="ARBA00022801"/>
    </source>
</evidence>
<keyword evidence="6" id="KW-0119">Carbohydrate metabolism</keyword>
<keyword evidence="2 8" id="KW-0147">Chitin-binding</keyword>
<dbReference type="EMBL" id="MU006222">
    <property type="protein sequence ID" value="KAF2828608.1"/>
    <property type="molecule type" value="Genomic_DNA"/>
</dbReference>
<dbReference type="Proteomes" id="UP000799424">
    <property type="component" value="Unassembled WGS sequence"/>
</dbReference>
<dbReference type="InterPro" id="IPR036861">
    <property type="entry name" value="Endochitinase-like_sf"/>
</dbReference>
<dbReference type="GO" id="GO:0046872">
    <property type="term" value="F:metal ion binding"/>
    <property type="evidence" value="ECO:0007669"/>
    <property type="project" value="UniProtKB-KW"/>
</dbReference>
<evidence type="ECO:0000313" key="12">
    <source>
        <dbReference type="EMBL" id="KAF2828608.1"/>
    </source>
</evidence>
<evidence type="ECO:0000256" key="10">
    <source>
        <dbReference type="SAM" id="SignalP"/>
    </source>
</evidence>
<accession>A0A6A7A751</accession>
<dbReference type="OrthoDB" id="1193027at2759"/>
<feature type="domain" description="Chitin-binding type-1" evidence="11">
    <location>
        <begin position="288"/>
        <end position="334"/>
    </location>
</feature>
<evidence type="ECO:0000256" key="6">
    <source>
        <dbReference type="ARBA" id="ARBA00023277"/>
    </source>
</evidence>
<name>A0A6A7A751_9PLEO</name>
<dbReference type="Gene3D" id="3.30.60.10">
    <property type="entry name" value="Endochitinase-like"/>
    <property type="match status" value="2"/>
</dbReference>
<dbReference type="InterPro" id="IPR001002">
    <property type="entry name" value="Chitin-bd_1"/>
</dbReference>
<dbReference type="SUPFAM" id="SSF57016">
    <property type="entry name" value="Plant lectins/antimicrobial peptides"/>
    <property type="match status" value="2"/>
</dbReference>
<dbReference type="Pfam" id="PF00187">
    <property type="entry name" value="Chitin_bind_1"/>
    <property type="match status" value="1"/>
</dbReference>
<dbReference type="PANTHER" id="PTHR46471">
    <property type="entry name" value="CHITIN DEACETYLASE"/>
    <property type="match status" value="1"/>
</dbReference>
<keyword evidence="5" id="KW-0378">Hydrolase</keyword>
<dbReference type="AlphaFoldDB" id="A0A6A7A751"/>
<evidence type="ECO:0000256" key="1">
    <source>
        <dbReference type="ARBA" id="ARBA00001941"/>
    </source>
</evidence>
<proteinExistence type="predicted"/>
<evidence type="ECO:0000313" key="13">
    <source>
        <dbReference type="Proteomes" id="UP000799424"/>
    </source>
</evidence>
<dbReference type="SMART" id="SM00270">
    <property type="entry name" value="ChtBD1"/>
    <property type="match status" value="2"/>
</dbReference>
<comment type="cofactor">
    <cofactor evidence="1">
        <name>Co(2+)</name>
        <dbReference type="ChEBI" id="CHEBI:48828"/>
    </cofactor>
</comment>
<dbReference type="PANTHER" id="PTHR46471:SF2">
    <property type="entry name" value="CHITIN DEACETYLASE-RELATED"/>
    <property type="match status" value="1"/>
</dbReference>
<gene>
    <name evidence="12" type="ORF">CC86DRAFT_346982</name>
</gene>
<feature type="signal peptide" evidence="10">
    <location>
        <begin position="1"/>
        <end position="20"/>
    </location>
</feature>
<dbReference type="GO" id="GO:0008061">
    <property type="term" value="F:chitin binding"/>
    <property type="evidence" value="ECO:0007669"/>
    <property type="project" value="UniProtKB-UniRule"/>
</dbReference>
<comment type="caution">
    <text evidence="8">Lacks conserved residue(s) required for the propagation of feature annotation.</text>
</comment>
<reference evidence="12" key="1">
    <citation type="journal article" date="2020" name="Stud. Mycol.">
        <title>101 Dothideomycetes genomes: a test case for predicting lifestyles and emergence of pathogens.</title>
        <authorList>
            <person name="Haridas S."/>
            <person name="Albert R."/>
            <person name="Binder M."/>
            <person name="Bloem J."/>
            <person name="Labutti K."/>
            <person name="Salamov A."/>
            <person name="Andreopoulos B."/>
            <person name="Baker S."/>
            <person name="Barry K."/>
            <person name="Bills G."/>
            <person name="Bluhm B."/>
            <person name="Cannon C."/>
            <person name="Castanera R."/>
            <person name="Culley D."/>
            <person name="Daum C."/>
            <person name="Ezra D."/>
            <person name="Gonzalez J."/>
            <person name="Henrissat B."/>
            <person name="Kuo A."/>
            <person name="Liang C."/>
            <person name="Lipzen A."/>
            <person name="Lutzoni F."/>
            <person name="Magnuson J."/>
            <person name="Mondo S."/>
            <person name="Nolan M."/>
            <person name="Ohm R."/>
            <person name="Pangilinan J."/>
            <person name="Park H.-J."/>
            <person name="Ramirez L."/>
            <person name="Alfaro M."/>
            <person name="Sun H."/>
            <person name="Tritt A."/>
            <person name="Yoshinaga Y."/>
            <person name="Zwiers L.-H."/>
            <person name="Turgeon B."/>
            <person name="Goodwin S."/>
            <person name="Spatafora J."/>
            <person name="Crous P."/>
            <person name="Grigoriev I."/>
        </authorList>
    </citation>
    <scope>NUCLEOTIDE SEQUENCE</scope>
    <source>
        <strain evidence="12">CBS 113818</strain>
    </source>
</reference>
<evidence type="ECO:0000256" key="4">
    <source>
        <dbReference type="ARBA" id="ARBA00022729"/>
    </source>
</evidence>
<feature type="region of interest" description="Disordered" evidence="9">
    <location>
        <begin position="190"/>
        <end position="216"/>
    </location>
</feature>
<evidence type="ECO:0000256" key="8">
    <source>
        <dbReference type="PROSITE-ProRule" id="PRU00261"/>
    </source>
</evidence>
<evidence type="ECO:0000256" key="2">
    <source>
        <dbReference type="ARBA" id="ARBA00022669"/>
    </source>
</evidence>
<keyword evidence="13" id="KW-1185">Reference proteome</keyword>
<evidence type="ECO:0000256" key="9">
    <source>
        <dbReference type="SAM" id="MobiDB-lite"/>
    </source>
</evidence>
<keyword evidence="3" id="KW-0479">Metal-binding</keyword>
<evidence type="ECO:0000259" key="11">
    <source>
        <dbReference type="PROSITE" id="PS50941"/>
    </source>
</evidence>
<dbReference type="GO" id="GO:0016787">
    <property type="term" value="F:hydrolase activity"/>
    <property type="evidence" value="ECO:0007669"/>
    <property type="project" value="UniProtKB-KW"/>
</dbReference>
<keyword evidence="8" id="KW-1015">Disulfide bond</keyword>
<keyword evidence="4 10" id="KW-0732">Signal</keyword>
<protein>
    <recommendedName>
        <fullName evidence="11">Chitin-binding type-1 domain-containing protein</fullName>
    </recommendedName>
</protein>
<sequence length="336" mass="36146">MHRRKVAVGAILVLPALVSAAHVEFVNKCHYSFWFWPVGPGDRPSHSDNAAIEVLGNGMTTYHVMENTELLHGGLVLKIRDVPSYQQAPAGIVQVEYYTAHSNQDLWYDLSAINCDDKAGPENPMYCPLLEGGVSLTVIDAITGAPCQDAYCTKYGCHDTYMDHGFWEGEPSFKCSLGSNIKVETCTHGQARKTLEDGEEPEPEPVYEVSPQGSPPVSISPDQRCGAKFGSTCKGSLWGQCCSQWGYCGITKEHCDDKCQPEFGNCDAYAFGNKSAPVPTPPLKVSPDGACGAKAGLTCTGYGDESCCSSYNFCGSTKNHCGKGCQSSFGKCDKAA</sequence>
<dbReference type="PROSITE" id="PS50941">
    <property type="entry name" value="CHIT_BIND_I_2"/>
    <property type="match status" value="2"/>
</dbReference>
<keyword evidence="7" id="KW-0170">Cobalt</keyword>